<name>E3PXQ2_ACESD</name>
<dbReference type="SUPFAM" id="SSF52540">
    <property type="entry name" value="P-loop containing nucleoside triphosphate hydrolases"/>
    <property type="match status" value="1"/>
</dbReference>
<evidence type="ECO:0000313" key="3">
    <source>
        <dbReference type="Proteomes" id="UP000007041"/>
    </source>
</evidence>
<dbReference type="KEGG" id="cst:CLOST_1095"/>
<dbReference type="PANTHER" id="PTHR10285">
    <property type="entry name" value="URIDINE KINASE"/>
    <property type="match status" value="1"/>
</dbReference>
<dbReference type="EMBL" id="FP565809">
    <property type="protein sequence ID" value="CBH21217.1"/>
    <property type="molecule type" value="Genomic_DNA"/>
</dbReference>
<dbReference type="Pfam" id="PF00485">
    <property type="entry name" value="PRK"/>
    <property type="match status" value="1"/>
</dbReference>
<dbReference type="SUPFAM" id="SSF55186">
    <property type="entry name" value="ThrRS/AlaRS common domain"/>
    <property type="match status" value="1"/>
</dbReference>
<dbReference type="CDD" id="cd02028">
    <property type="entry name" value="UMPK_like"/>
    <property type="match status" value="1"/>
</dbReference>
<gene>
    <name evidence="2" type="ordered locus">CLOST_1095</name>
</gene>
<dbReference type="eggNOG" id="COG0572">
    <property type="taxonomic scope" value="Bacteria"/>
</dbReference>
<evidence type="ECO:0000259" key="1">
    <source>
        <dbReference type="Pfam" id="PF00485"/>
    </source>
</evidence>
<sequence>MIVLITITTQSGEFKVEKNTTLEQILSMERMDFLYPVTLGLVNNNLRELSYELEEDSFVNWIDITDPDGRRTYMRSLTFLFIRALEELLPGAVTKIQHSLSNGFFCEVEYEEKLNVDDVQKIELRMREFVDSNEKIIRFRVPKEEAINIYKKQNREGKLNLLKYKNTSTVHLYRCGWLEDYFYGYMVPSTAMLHTFSLRLYNDGIVLLGPDIKEPHKVSRFIHQPKLFKIYKEAKRWAKIINLPNAASLNILVENNNHPEIIRLAEAYHEKKICDIADMIKKDSEKGKIILIAGPSSSGKTSFAQRLKLQLMVNGLSPVSLSVDDYFVNRDITPLDEYGEKDYESIYAIDLKTFNEDIEKLILGYEVNLPSFNFKTGTREYFEEKKISIEENQPLIIEGIHALNPILTQSIPDGNKFKIYISALTQLNLDEHNKIPTTDLRLIRRIVRDYHHRSYSASSTLSMWQSVNRGERKNIFPYQENADIMFNSALIYELAVLKKHVVPLLEDIKEDDPVFREAKRLLKFLQYFVDINDESDIINTSLLREFIGGSKLVH</sequence>
<keyword evidence="2" id="KW-0808">Transferase</keyword>
<dbReference type="InterPro" id="IPR018163">
    <property type="entry name" value="Thr/Ala-tRNA-synth_IIc_edit"/>
</dbReference>
<dbReference type="Gene3D" id="3.30.980.10">
    <property type="entry name" value="Threonyl-trna Synthetase, Chain A, domain 2"/>
    <property type="match status" value="1"/>
</dbReference>
<evidence type="ECO:0000313" key="2">
    <source>
        <dbReference type="EMBL" id="CBH21217.1"/>
    </source>
</evidence>
<dbReference type="InterPro" id="IPR027417">
    <property type="entry name" value="P-loop_NTPase"/>
</dbReference>
<proteinExistence type="predicted"/>
<protein>
    <submittedName>
        <fullName evidence="2">Phosphoribulokinase/uridine kinase</fullName>
    </submittedName>
</protein>
<feature type="domain" description="Phosphoribulokinase/uridine kinase" evidence="1">
    <location>
        <begin position="289"/>
        <end position="488"/>
    </location>
</feature>
<dbReference type="Proteomes" id="UP000007041">
    <property type="component" value="Chromosome"/>
</dbReference>
<dbReference type="GO" id="GO:0005524">
    <property type="term" value="F:ATP binding"/>
    <property type="evidence" value="ECO:0007669"/>
    <property type="project" value="InterPro"/>
</dbReference>
<dbReference type="HOGENOM" id="CLU_023775_1_0_9"/>
<dbReference type="InterPro" id="IPR006083">
    <property type="entry name" value="PRK/URK"/>
</dbReference>
<organism evidence="2 3">
    <name type="scientific">Acetoanaerobium sticklandii (strain ATCC 12662 / DSM 519 / JCM 1433 / CCUG 9281 / NCIMB 10654 / HF)</name>
    <name type="common">Clostridium sticklandii</name>
    <dbReference type="NCBI Taxonomy" id="499177"/>
    <lineage>
        <taxon>Bacteria</taxon>
        <taxon>Bacillati</taxon>
        <taxon>Bacillota</taxon>
        <taxon>Clostridia</taxon>
        <taxon>Peptostreptococcales</taxon>
        <taxon>Filifactoraceae</taxon>
        <taxon>Acetoanaerobium</taxon>
    </lineage>
</organism>
<reference evidence="3" key="1">
    <citation type="journal article" date="2010" name="BMC Genomics">
        <title>Clostridium sticklandii, a specialist in amino acid degradation:revisiting its metabolism through its genome sequence.</title>
        <authorList>
            <person name="Fonknechten N."/>
            <person name="Chaussonnerie S."/>
            <person name="Tricot S."/>
            <person name="Lajus A."/>
            <person name="Andreesen J.R."/>
            <person name="Perchat N."/>
            <person name="Pelletier E."/>
            <person name="Gouyvenoux M."/>
            <person name="Barbe V."/>
            <person name="Salanoubat M."/>
            <person name="Le Paslier D."/>
            <person name="Weissenbach J."/>
            <person name="Cohen G.N."/>
            <person name="Kreimeyer A."/>
        </authorList>
    </citation>
    <scope>NUCLEOTIDE SEQUENCE [LARGE SCALE GENOMIC DNA]</scope>
    <source>
        <strain evidence="3">ATCC 12662 / DSM 519 / JCM 1433 / CCUG 9281 / NCIMB 10654 / HF</strain>
    </source>
</reference>
<dbReference type="GO" id="GO:0016301">
    <property type="term" value="F:kinase activity"/>
    <property type="evidence" value="ECO:0007669"/>
    <property type="project" value="UniProtKB-KW"/>
</dbReference>
<accession>E3PXQ2</accession>
<dbReference type="Gene3D" id="3.40.50.300">
    <property type="entry name" value="P-loop containing nucleotide triphosphate hydrolases"/>
    <property type="match status" value="1"/>
</dbReference>
<keyword evidence="2" id="KW-0418">Kinase</keyword>
<dbReference type="BioCyc" id="CSTI499177:GJE9-1141-MONOMER"/>
<keyword evidence="3" id="KW-1185">Reference proteome</keyword>
<dbReference type="AlphaFoldDB" id="E3PXQ2"/>
<dbReference type="STRING" id="1511.CLOST_1095"/>